<organism evidence="5 6">
    <name type="scientific">Heterodera trifolii</name>
    <dbReference type="NCBI Taxonomy" id="157864"/>
    <lineage>
        <taxon>Eukaryota</taxon>
        <taxon>Metazoa</taxon>
        <taxon>Ecdysozoa</taxon>
        <taxon>Nematoda</taxon>
        <taxon>Chromadorea</taxon>
        <taxon>Rhabditida</taxon>
        <taxon>Tylenchina</taxon>
        <taxon>Tylenchomorpha</taxon>
        <taxon>Tylenchoidea</taxon>
        <taxon>Heteroderidae</taxon>
        <taxon>Heteroderinae</taxon>
        <taxon>Heterodera</taxon>
    </lineage>
</organism>
<keyword evidence="2" id="KW-0195">Cyclin</keyword>
<evidence type="ECO:0000259" key="3">
    <source>
        <dbReference type="Pfam" id="PF00134"/>
    </source>
</evidence>
<dbReference type="PANTHER" id="PTHR10026">
    <property type="entry name" value="CYCLIN"/>
    <property type="match status" value="1"/>
</dbReference>
<dbReference type="CDD" id="cd20525">
    <property type="entry name" value="CYCLIN_CCNH_rpt2"/>
    <property type="match status" value="1"/>
</dbReference>
<evidence type="ECO:0000256" key="1">
    <source>
        <dbReference type="ARBA" id="ARBA00008638"/>
    </source>
</evidence>
<accession>A0ABD2IHZ8</accession>
<reference evidence="5 6" key="1">
    <citation type="submission" date="2024-10" db="EMBL/GenBank/DDBJ databases">
        <authorList>
            <person name="Kim D."/>
        </authorList>
    </citation>
    <scope>NUCLEOTIDE SEQUENCE [LARGE SCALE GENOMIC DNA]</scope>
    <source>
        <strain evidence="5">BH-2024</strain>
    </source>
</reference>
<dbReference type="Gene3D" id="1.10.472.10">
    <property type="entry name" value="Cyclin-like"/>
    <property type="match status" value="1"/>
</dbReference>
<evidence type="ECO:0000256" key="2">
    <source>
        <dbReference type="ARBA" id="ARBA00023127"/>
    </source>
</evidence>
<comment type="similarity">
    <text evidence="1">Belongs to the cyclin family. Cyclin C subfamily.</text>
</comment>
<comment type="caution">
    <text evidence="5">The sequence shown here is derived from an EMBL/GenBank/DDBJ whole genome shotgun (WGS) entry which is preliminary data.</text>
</comment>
<evidence type="ECO:0008006" key="7">
    <source>
        <dbReference type="Google" id="ProtNLM"/>
    </source>
</evidence>
<dbReference type="InterPro" id="IPR031658">
    <property type="entry name" value="Cyclin_C_2"/>
</dbReference>
<dbReference type="Pfam" id="PF16899">
    <property type="entry name" value="Cyclin_C_2"/>
    <property type="match status" value="1"/>
</dbReference>
<sequence>MYSVGTQIQNWTFQSLDELEQLRISANAKHINRFQSVLAERPDIVSDDFLTAREETVICRIVSESGIRFGDDFKPEMWPSVRWIAFSYFKRFYLRESAMEYYPKNVMMACYYLAAKVDEFNVSIDNFVDNLRNGTRQYNTETILTLEPDVMLKLNYNLTVHTPYRPFEGHLIEMKTKIGRQLSEIEFDLESIRPMSSEFLKNSLLSDAMFLYSPSQIALAAVKFGMDKALGEVRSSTLMVDFLAALLDVDIGDASGRGTADILQLEKLQVRLDQICKLVLQQFAQGVSAEESASLQTKFLAYTQKESELMPLLIQLEKANLETIGGANGAGFDSDEDF</sequence>
<protein>
    <recommendedName>
        <fullName evidence="7">Cyclin-H</fullName>
    </recommendedName>
</protein>
<evidence type="ECO:0000313" key="5">
    <source>
        <dbReference type="EMBL" id="KAL3076875.1"/>
    </source>
</evidence>
<dbReference type="AlphaFoldDB" id="A0ABD2IHZ8"/>
<dbReference type="InterPro" id="IPR043198">
    <property type="entry name" value="Cyclin/Ssn8"/>
</dbReference>
<dbReference type="InterPro" id="IPR036915">
    <property type="entry name" value="Cyclin-like_sf"/>
</dbReference>
<dbReference type="SUPFAM" id="SSF47954">
    <property type="entry name" value="Cyclin-like"/>
    <property type="match status" value="2"/>
</dbReference>
<proteinExistence type="inferred from homology"/>
<evidence type="ECO:0000259" key="4">
    <source>
        <dbReference type="Pfam" id="PF16899"/>
    </source>
</evidence>
<keyword evidence="6" id="KW-1185">Reference proteome</keyword>
<evidence type="ECO:0000313" key="6">
    <source>
        <dbReference type="Proteomes" id="UP001620626"/>
    </source>
</evidence>
<dbReference type="Pfam" id="PF00134">
    <property type="entry name" value="Cyclin_N"/>
    <property type="match status" value="1"/>
</dbReference>
<dbReference type="CDD" id="cd20524">
    <property type="entry name" value="CYCLIN_CCNH_rpt1"/>
    <property type="match status" value="1"/>
</dbReference>
<dbReference type="EMBL" id="JBICBT010001240">
    <property type="protein sequence ID" value="KAL3076875.1"/>
    <property type="molecule type" value="Genomic_DNA"/>
</dbReference>
<feature type="domain" description="Cyclin C-terminal" evidence="4">
    <location>
        <begin position="163"/>
        <end position="224"/>
    </location>
</feature>
<name>A0ABD2IHZ8_9BILA</name>
<dbReference type="Proteomes" id="UP001620626">
    <property type="component" value="Unassembled WGS sequence"/>
</dbReference>
<dbReference type="InterPro" id="IPR006671">
    <property type="entry name" value="Cyclin_N"/>
</dbReference>
<feature type="domain" description="Cyclin N-terminal" evidence="3">
    <location>
        <begin position="80"/>
        <end position="159"/>
    </location>
</feature>
<gene>
    <name evidence="5" type="ORF">niasHT_039655</name>
</gene>